<evidence type="ECO:0000313" key="1">
    <source>
        <dbReference type="EMBL" id="AWB94161.1"/>
    </source>
</evidence>
<evidence type="ECO:0000313" key="2">
    <source>
        <dbReference type="Proteomes" id="UP000244384"/>
    </source>
</evidence>
<dbReference type="EMBL" id="CP026952">
    <property type="protein sequence ID" value="AWB94161.1"/>
    <property type="molecule type" value="Genomic_DNA"/>
</dbReference>
<protein>
    <submittedName>
        <fullName evidence="1">Uncharacterized protein</fullName>
    </submittedName>
</protein>
<name>A0A2S0WS90_9ACTN</name>
<dbReference type="AlphaFoldDB" id="A0A2S0WS90"/>
<accession>A0A5F2F250</accession>
<reference evidence="2" key="1">
    <citation type="submission" date="2018-01" db="EMBL/GenBank/DDBJ databases">
        <authorList>
            <person name="Li J."/>
        </authorList>
    </citation>
    <scope>NUCLEOTIDE SEQUENCE [LARGE SCALE GENOMIC DNA]</scope>
    <source>
        <strain evidence="2">592</strain>
    </source>
</reference>
<dbReference type="OrthoDB" id="5184241at2"/>
<sequence length="187" mass="19925">MTIDQRRSRENADGVPGLLAALREHVLVREFERTAGDEVQGLSDDPAVVVDVVCSVVATQDWWVGVGVGAVDEPIPRSVRASRGPALIAARAAVERSSSTAVGLAVEGEGTRHAETALHALARVITDRTEGGAEAVAAMAPGRTQKDVARQLGISPQALSRRLQVARWPEEQRLRDLATHLLAHIPS</sequence>
<keyword evidence="2" id="KW-1185">Reference proteome</keyword>
<organism evidence="1 2">
    <name type="scientific">Aeromicrobium chenweiae</name>
    <dbReference type="NCBI Taxonomy" id="2079793"/>
    <lineage>
        <taxon>Bacteria</taxon>
        <taxon>Bacillati</taxon>
        <taxon>Actinomycetota</taxon>
        <taxon>Actinomycetes</taxon>
        <taxon>Propionibacteriales</taxon>
        <taxon>Nocardioidaceae</taxon>
        <taxon>Aeromicrobium</taxon>
    </lineage>
</organism>
<accession>A0A2S0WS90</accession>
<gene>
    <name evidence="1" type="ORF">C3E78_11995</name>
</gene>
<dbReference type="Proteomes" id="UP000244384">
    <property type="component" value="Chromosome"/>
</dbReference>
<dbReference type="KEGG" id="aez:C3E78_11995"/>
<proteinExistence type="predicted"/>